<keyword evidence="2" id="KW-0472">Membrane</keyword>
<dbReference type="Proteomes" id="UP001153069">
    <property type="component" value="Unassembled WGS sequence"/>
</dbReference>
<feature type="region of interest" description="Disordered" evidence="1">
    <location>
        <begin position="394"/>
        <end position="762"/>
    </location>
</feature>
<feature type="compositionally biased region" description="Polar residues" evidence="1">
    <location>
        <begin position="932"/>
        <end position="941"/>
    </location>
</feature>
<feature type="region of interest" description="Disordered" evidence="1">
    <location>
        <begin position="1048"/>
        <end position="1117"/>
    </location>
</feature>
<feature type="compositionally biased region" description="Polar residues" evidence="1">
    <location>
        <begin position="441"/>
        <end position="450"/>
    </location>
</feature>
<reference evidence="3" key="1">
    <citation type="submission" date="2020-06" db="EMBL/GenBank/DDBJ databases">
        <authorList>
            <consortium name="Plant Systems Biology data submission"/>
        </authorList>
    </citation>
    <scope>NUCLEOTIDE SEQUENCE</scope>
    <source>
        <strain evidence="3">D6</strain>
    </source>
</reference>
<feature type="compositionally biased region" description="Basic and acidic residues" evidence="1">
    <location>
        <begin position="573"/>
        <end position="584"/>
    </location>
</feature>
<gene>
    <name evidence="3" type="ORF">SEMRO_41_G025040.1</name>
</gene>
<feature type="compositionally biased region" description="Basic and acidic residues" evidence="1">
    <location>
        <begin position="1262"/>
        <end position="1274"/>
    </location>
</feature>
<feature type="compositionally biased region" description="Low complexity" evidence="1">
    <location>
        <begin position="1083"/>
        <end position="1096"/>
    </location>
</feature>
<evidence type="ECO:0000313" key="4">
    <source>
        <dbReference type="Proteomes" id="UP001153069"/>
    </source>
</evidence>
<feature type="compositionally biased region" description="Polar residues" evidence="1">
    <location>
        <begin position="1431"/>
        <end position="1447"/>
    </location>
</feature>
<feature type="compositionally biased region" description="Basic and acidic residues" evidence="1">
    <location>
        <begin position="399"/>
        <end position="411"/>
    </location>
</feature>
<feature type="compositionally biased region" description="Polar residues" evidence="1">
    <location>
        <begin position="815"/>
        <end position="825"/>
    </location>
</feature>
<feature type="compositionally biased region" description="Low complexity" evidence="1">
    <location>
        <begin position="479"/>
        <end position="500"/>
    </location>
</feature>
<comment type="caution">
    <text evidence="3">The sequence shown here is derived from an EMBL/GenBank/DDBJ whole genome shotgun (WGS) entry which is preliminary data.</text>
</comment>
<sequence length="1642" mass="180138">MHGARRRDKKDAPTSVNYSGFHLSSMADAFHRLTSGATAGLGATATNFRASNDPSGASIDGSRVSRDPPPASDLPSESLQSFIQRLREGDRNAVYVLMQASKEASRRKARIHPEEHALIKEYCRNHLTPNVSSSSVAKRSNLQAQSPETPRIISVDDHQNGMSSPCSSPTMDGGPYDSYVAALRSGARRGRHGENNEVVIPSLMDEHRDDFLNACEDCDFHCPDVQRQDLAAIGNHQDGRLIQQQQQQAHNSQCPIPDPNKDSMAYLLLMPTESMYSSVTDEASAMMMQQRLPPPKEKFQYGPRISDASDDMQMIAVVRIKTDETTSGGGTDNNTASINTSIQSLNDNTIPDSTTSSHARDKGVDGVEIHIDDNEIDVELTGCSIKIGYGSVSAPSAETARDEQENQRAPDDGFSTPSEGESTTSNVDSPMVLDDSAEGCTEQSDNTTAGEENEKPQSTDDNPMFFKPIRAEDEDPTSEENSSPLESSSAHSTSESNRNSESATPSYCTTDVPPDRHCSTQVKTSFLTMWSSGSGSSPPSSPCHRPCHRRISMSSRSSLQRPEHLLPFQTESSSKDECRAHQSENDSSGPQPEMGMALPPRQFPEQRSLTQGPRCNEPSVNPRDPEGDISNSKSFQCTEEPEVVEPEGDLHSCDSYYVPGSPGATNKRDSDLGIPPQKQNQADKEPEVGTLNIVESQSREMTFVTNESSSSYGKSYDFSGKSSNSGFANSQFPSHSFSPNQSSPSYLSPRYSSENEVVDDYNSESASQILSQILGSKDDFDTSYSSPGRSYDESTMDKSYLTPSSPSGHCLYLTESGTQGSSTADGQRDALSAARDRDSSGTNAELRMYYIENRTERTNVSDRNVQLFNAADKLFFNTAAAILGETQPNRESPDRGRSGSYSSEEWADSESSGSSLVITGSDSDSSSFMSSQTGASRSPQELNRKLLTPKVLSDAAATPNLTHQYEMPLVQVHVPVPEDGMLPEPESETVDSSNLMQPYAMLSLQVQNDAALAEKEEYPLVSSLIRKVESYDAQIIADRTRRQLLRTASANADHGTKSFSEVENVEPSRDPQPAGKSLITMDSWSTSSSVCSSSASRADKDPRKPSGVQSMTRNTSEEGIFGVKRRYSASCSSESDIIVVEDSEPEDSALLRQTLEIPQIVDNAVDQHKDEFQRPESISASFSPVILEEGQGWGEAVEEHKDEFQTPASVSASLSPFVEQKGQGWGIGVEEYKEELKIPESTAAPFAPVVEQQGKHGSTLSELEREGPSRDDRPTSPINRSVQNKHYQELDKSTLKQVELHISPTEIDIEFASSSQSSDTEPKSREESWGGHVDRFTPQAFGGQEEEKTEIIPPYLDLSCSSREYGRSGQFTSSQESCSGQFETVAVDDECDVEHITLQAMNQGENAGELPRCLQLSSVPGPELCTSAHSLVQPEQQNEPTNEGQSYETDEESLTHQDAVLKRLLSRMRHFVGLRRQSETSLAEPLLPRTSNNLDEEGAPAHTMVQQQNEPTTEEQSNETHEESLTHQDTALNRLLSRLQHFVGLKRQSETALVEPLLPRSSYNLDEEALWQIRYSLEPPVDTQFHDDLLYIIEEGHLTRSNVSHARAPTSCCASVFKKCCRVGGGFWYLFAVVFVASVVLF</sequence>
<keyword evidence="2" id="KW-1133">Transmembrane helix</keyword>
<evidence type="ECO:0000256" key="1">
    <source>
        <dbReference type="SAM" id="MobiDB-lite"/>
    </source>
</evidence>
<feature type="compositionally biased region" description="Polar residues" evidence="1">
    <location>
        <begin position="1276"/>
        <end position="1285"/>
    </location>
</feature>
<evidence type="ECO:0000256" key="2">
    <source>
        <dbReference type="SAM" id="Phobius"/>
    </source>
</evidence>
<feature type="region of interest" description="Disordered" evidence="1">
    <location>
        <begin position="1476"/>
        <end position="1527"/>
    </location>
</feature>
<feature type="compositionally biased region" description="Low complexity" evidence="1">
    <location>
        <begin position="708"/>
        <end position="752"/>
    </location>
</feature>
<feature type="compositionally biased region" description="Low complexity" evidence="1">
    <location>
        <begin position="914"/>
        <end position="931"/>
    </location>
</feature>
<feature type="region of interest" description="Disordered" evidence="1">
    <location>
        <begin position="46"/>
        <end position="77"/>
    </location>
</feature>
<feature type="region of interest" description="Disordered" evidence="1">
    <location>
        <begin position="777"/>
        <end position="841"/>
    </location>
</feature>
<feature type="region of interest" description="Disordered" evidence="1">
    <location>
        <begin position="1311"/>
        <end position="1349"/>
    </location>
</feature>
<protein>
    <submittedName>
        <fullName evidence="3">Uncharacterized protein</fullName>
    </submittedName>
</protein>
<accession>A0A9N8DDM1</accession>
<keyword evidence="2" id="KW-0812">Transmembrane</keyword>
<feature type="region of interest" description="Disordered" evidence="1">
    <location>
        <begin position="130"/>
        <end position="174"/>
    </location>
</feature>
<feature type="transmembrane region" description="Helical" evidence="2">
    <location>
        <begin position="1623"/>
        <end position="1641"/>
    </location>
</feature>
<feature type="region of interest" description="Disordered" evidence="1">
    <location>
        <begin position="1431"/>
        <end position="1454"/>
    </location>
</feature>
<name>A0A9N8DDM1_9STRA</name>
<feature type="compositionally biased region" description="Polar residues" evidence="1">
    <location>
        <begin position="160"/>
        <end position="170"/>
    </location>
</feature>
<feature type="region of interest" description="Disordered" evidence="1">
    <location>
        <begin position="885"/>
        <end position="942"/>
    </location>
</feature>
<dbReference type="EMBL" id="CAICTM010000041">
    <property type="protein sequence ID" value="CAB9498575.1"/>
    <property type="molecule type" value="Genomic_DNA"/>
</dbReference>
<evidence type="ECO:0000313" key="3">
    <source>
        <dbReference type="EMBL" id="CAB9498575.1"/>
    </source>
</evidence>
<feature type="compositionally biased region" description="Polar residues" evidence="1">
    <location>
        <begin position="130"/>
        <end position="148"/>
    </location>
</feature>
<organism evidence="3 4">
    <name type="scientific">Seminavis robusta</name>
    <dbReference type="NCBI Taxonomy" id="568900"/>
    <lineage>
        <taxon>Eukaryota</taxon>
        <taxon>Sar</taxon>
        <taxon>Stramenopiles</taxon>
        <taxon>Ochrophyta</taxon>
        <taxon>Bacillariophyta</taxon>
        <taxon>Bacillariophyceae</taxon>
        <taxon>Bacillariophycidae</taxon>
        <taxon>Naviculales</taxon>
        <taxon>Naviculaceae</taxon>
        <taxon>Seminavis</taxon>
    </lineage>
</organism>
<feature type="compositionally biased region" description="Polar residues" evidence="1">
    <location>
        <begin position="693"/>
        <end position="707"/>
    </location>
</feature>
<feature type="region of interest" description="Disordered" evidence="1">
    <location>
        <begin position="1243"/>
        <end position="1290"/>
    </location>
</feature>
<feature type="compositionally biased region" description="Polar residues" evidence="1">
    <location>
        <begin position="415"/>
        <end position="428"/>
    </location>
</feature>
<keyword evidence="4" id="KW-1185">Reference proteome</keyword>
<feature type="compositionally biased region" description="Basic and acidic residues" evidence="1">
    <location>
        <begin position="1320"/>
        <end position="1335"/>
    </location>
</feature>
<feature type="compositionally biased region" description="Polar residues" evidence="1">
    <location>
        <begin position="519"/>
        <end position="530"/>
    </location>
</feature>
<proteinExistence type="predicted"/>
<feature type="compositionally biased region" description="Polar residues" evidence="1">
    <location>
        <begin position="899"/>
        <end position="913"/>
    </location>
</feature>